<evidence type="ECO:0000256" key="10">
    <source>
        <dbReference type="ARBA" id="ARBA00023235"/>
    </source>
</evidence>
<feature type="binding site" evidence="12">
    <location>
        <position position="534"/>
    </location>
    <ligand>
        <name>Zn(2+)</name>
        <dbReference type="ChEBI" id="CHEBI:29105"/>
        <label>2</label>
    </ligand>
</feature>
<dbReference type="InterPro" id="IPR040498">
    <property type="entry name" value="PriA_CRR"/>
</dbReference>
<dbReference type="SUPFAM" id="SSF52540">
    <property type="entry name" value="P-loop containing nucleoside triphosphate hydrolases"/>
    <property type="match status" value="2"/>
</dbReference>
<dbReference type="InterPro" id="IPR042115">
    <property type="entry name" value="PriA_3primeBD_sf"/>
</dbReference>
<dbReference type="PANTHER" id="PTHR30580:SF0">
    <property type="entry name" value="PRIMOSOMAL PROTEIN N"/>
    <property type="match status" value="1"/>
</dbReference>
<dbReference type="NCBIfam" id="TIGR00595">
    <property type="entry name" value="priA"/>
    <property type="match status" value="1"/>
</dbReference>
<keyword evidence="3 12" id="KW-0479">Metal-binding</keyword>
<organism evidence="15 16">
    <name type="scientific">Tetragenococcus halophilus subsp. halophilus</name>
    <dbReference type="NCBI Taxonomy" id="1513897"/>
    <lineage>
        <taxon>Bacteria</taxon>
        <taxon>Bacillati</taxon>
        <taxon>Bacillota</taxon>
        <taxon>Bacilli</taxon>
        <taxon>Lactobacillales</taxon>
        <taxon>Enterococcaceae</taxon>
        <taxon>Tetragenococcus</taxon>
    </lineage>
</organism>
<dbReference type="FunFam" id="3.40.50.300:FF:000489">
    <property type="entry name" value="Primosome assembly protein PriA"/>
    <property type="match status" value="1"/>
</dbReference>
<dbReference type="InterPro" id="IPR001650">
    <property type="entry name" value="Helicase_C-like"/>
</dbReference>
<dbReference type="HAMAP" id="MF_00983">
    <property type="entry name" value="PriA"/>
    <property type="match status" value="1"/>
</dbReference>
<keyword evidence="4 12" id="KW-0547">Nucleotide-binding</keyword>
<dbReference type="RefSeq" id="WP_103103288.1">
    <property type="nucleotide sequence ID" value="NZ_BDEC01000007.1"/>
</dbReference>
<feature type="binding site" evidence="12">
    <location>
        <position position="550"/>
    </location>
    <ligand>
        <name>Zn(2+)</name>
        <dbReference type="ChEBI" id="CHEBI:29105"/>
        <label>1</label>
    </ligand>
</feature>
<dbReference type="SMART" id="SM00490">
    <property type="entry name" value="HELICc"/>
    <property type="match status" value="1"/>
</dbReference>
<dbReference type="AlphaFoldDB" id="A0A2H6CR08"/>
<evidence type="ECO:0000256" key="1">
    <source>
        <dbReference type="ARBA" id="ARBA00022515"/>
    </source>
</evidence>
<dbReference type="GO" id="GO:0005524">
    <property type="term" value="F:ATP binding"/>
    <property type="evidence" value="ECO:0007669"/>
    <property type="project" value="UniProtKB-UniRule"/>
</dbReference>
<reference evidence="15 16" key="1">
    <citation type="submission" date="2016-05" db="EMBL/GenBank/DDBJ databases">
        <title>Whole genome sequencing of Tetragenococcus halophilus subsp. halophilus NISL 7118.</title>
        <authorList>
            <person name="Shiwa Y."/>
            <person name="Nishimura I."/>
            <person name="Yoshikawa H."/>
            <person name="Koyama Y."/>
            <person name="Oguma T."/>
        </authorList>
    </citation>
    <scope>NUCLEOTIDE SEQUENCE [LARGE SCALE GENOMIC DNA]</scope>
    <source>
        <strain evidence="15 16">NISL 7118</strain>
    </source>
</reference>
<dbReference type="InterPro" id="IPR014001">
    <property type="entry name" value="Helicase_ATP-bd"/>
</dbReference>
<accession>A0A2H6CR08</accession>
<comment type="caution">
    <text evidence="15">The sequence shown here is derived from an EMBL/GenBank/DDBJ whole genome shotgun (WGS) entry which is preliminary data.</text>
</comment>
<keyword evidence="8 12" id="KW-0067">ATP-binding</keyword>
<dbReference type="EMBL" id="BDEC01000007">
    <property type="protein sequence ID" value="GBD67423.1"/>
    <property type="molecule type" value="Genomic_DNA"/>
</dbReference>
<dbReference type="InterPro" id="IPR041236">
    <property type="entry name" value="PriA_C"/>
</dbReference>
<dbReference type="GO" id="GO:0016887">
    <property type="term" value="F:ATP hydrolysis activity"/>
    <property type="evidence" value="ECO:0007669"/>
    <property type="project" value="RHEA"/>
</dbReference>
<dbReference type="CDD" id="cd18804">
    <property type="entry name" value="SF2_C_priA"/>
    <property type="match status" value="1"/>
</dbReference>
<keyword evidence="6 12" id="KW-0347">Helicase</keyword>
<evidence type="ECO:0000256" key="12">
    <source>
        <dbReference type="HAMAP-Rule" id="MF_00983"/>
    </source>
</evidence>
<evidence type="ECO:0000256" key="6">
    <source>
        <dbReference type="ARBA" id="ARBA00022806"/>
    </source>
</evidence>
<dbReference type="Pfam" id="PF00270">
    <property type="entry name" value="DEAD"/>
    <property type="match status" value="1"/>
</dbReference>
<evidence type="ECO:0000256" key="11">
    <source>
        <dbReference type="ARBA" id="ARBA00048988"/>
    </source>
</evidence>
<protein>
    <recommendedName>
        <fullName evidence="12">Replication restart protein PriA</fullName>
    </recommendedName>
    <alternativeName>
        <fullName evidence="12">ATP-dependent DNA helicase PriA</fullName>
        <ecNumber evidence="12">5.6.2.4</ecNumber>
    </alternativeName>
    <alternativeName>
        <fullName evidence="12">DNA 3'-5' helicase PriA</fullName>
    </alternativeName>
</protein>
<dbReference type="GO" id="GO:0008270">
    <property type="term" value="F:zinc ion binding"/>
    <property type="evidence" value="ECO:0007669"/>
    <property type="project" value="UniProtKB-UniRule"/>
</dbReference>
<keyword evidence="16" id="KW-1185">Reference proteome</keyword>
<name>A0A2H6CR08_TETHA</name>
<dbReference type="GO" id="GO:0006270">
    <property type="term" value="P:DNA replication initiation"/>
    <property type="evidence" value="ECO:0007669"/>
    <property type="project" value="TreeGrafter"/>
</dbReference>
<evidence type="ECO:0000256" key="7">
    <source>
        <dbReference type="ARBA" id="ARBA00022833"/>
    </source>
</evidence>
<dbReference type="InterPro" id="IPR041222">
    <property type="entry name" value="PriA_3primeBD"/>
</dbReference>
<comment type="similarity">
    <text evidence="12">Belongs to the helicase family. PriA subfamily.</text>
</comment>
<keyword evidence="5 12" id="KW-0378">Hydrolase</keyword>
<feature type="binding site" evidence="12">
    <location>
        <position position="510"/>
    </location>
    <ligand>
        <name>Zn(2+)</name>
        <dbReference type="ChEBI" id="CHEBI:29105"/>
        <label>1</label>
    </ligand>
</feature>
<dbReference type="GO" id="GO:0006310">
    <property type="term" value="P:DNA recombination"/>
    <property type="evidence" value="ECO:0007669"/>
    <property type="project" value="InterPro"/>
</dbReference>
<feature type="binding site" evidence="12">
    <location>
        <position position="537"/>
    </location>
    <ligand>
        <name>Zn(2+)</name>
        <dbReference type="ChEBI" id="CHEBI:29105"/>
        <label>2</label>
    </ligand>
</feature>
<evidence type="ECO:0000259" key="13">
    <source>
        <dbReference type="PROSITE" id="PS51192"/>
    </source>
</evidence>
<dbReference type="GO" id="GO:0006302">
    <property type="term" value="P:double-strand break repair"/>
    <property type="evidence" value="ECO:0007669"/>
    <property type="project" value="InterPro"/>
</dbReference>
<feature type="domain" description="Helicase ATP-binding" evidence="13">
    <location>
        <begin position="278"/>
        <end position="444"/>
    </location>
</feature>
<keyword evidence="9 12" id="KW-0238">DNA-binding</keyword>
<dbReference type="NCBIfam" id="NF004066">
    <property type="entry name" value="PRK05580.1-3"/>
    <property type="match status" value="1"/>
</dbReference>
<evidence type="ECO:0000256" key="3">
    <source>
        <dbReference type="ARBA" id="ARBA00022723"/>
    </source>
</evidence>
<comment type="subunit">
    <text evidence="12">Component of the replication restart primosome.</text>
</comment>
<dbReference type="EC" id="5.6.2.4" evidence="12"/>
<proteinExistence type="inferred from homology"/>
<dbReference type="PROSITE" id="PS51194">
    <property type="entry name" value="HELICASE_CTER"/>
    <property type="match status" value="1"/>
</dbReference>
<dbReference type="GO" id="GO:0003677">
    <property type="term" value="F:DNA binding"/>
    <property type="evidence" value="ECO:0007669"/>
    <property type="project" value="UniProtKB-UniRule"/>
</dbReference>
<dbReference type="PROSITE" id="PS51192">
    <property type="entry name" value="HELICASE_ATP_BIND_1"/>
    <property type="match status" value="1"/>
</dbReference>
<dbReference type="Pfam" id="PF18319">
    <property type="entry name" value="Zn_ribbon_PriA"/>
    <property type="match status" value="1"/>
</dbReference>
<evidence type="ECO:0000256" key="2">
    <source>
        <dbReference type="ARBA" id="ARBA00022705"/>
    </source>
</evidence>
<comment type="function">
    <text evidence="12">Initiates the restart of stalled replication forks, which reloads the replicative helicase on sites other than the origin of replication. Recognizes and binds to abandoned replication forks and remodels them to uncover a helicase loading site. Promotes assembly of the primosome at these replication forks.</text>
</comment>
<evidence type="ECO:0000256" key="8">
    <source>
        <dbReference type="ARBA" id="ARBA00022840"/>
    </source>
</evidence>
<evidence type="ECO:0000313" key="16">
    <source>
        <dbReference type="Proteomes" id="UP000236214"/>
    </source>
</evidence>
<feature type="binding site" evidence="12">
    <location>
        <position position="547"/>
    </location>
    <ligand>
        <name>Zn(2+)</name>
        <dbReference type="ChEBI" id="CHEBI:29105"/>
        <label>1</label>
    </ligand>
</feature>
<keyword evidence="7 12" id="KW-0862">Zinc</keyword>
<evidence type="ECO:0000256" key="4">
    <source>
        <dbReference type="ARBA" id="ARBA00022741"/>
    </source>
</evidence>
<dbReference type="InterPro" id="IPR005259">
    <property type="entry name" value="PriA"/>
</dbReference>
<evidence type="ECO:0000256" key="5">
    <source>
        <dbReference type="ARBA" id="ARBA00022801"/>
    </source>
</evidence>
<dbReference type="Proteomes" id="UP000236214">
    <property type="component" value="Unassembled WGS sequence"/>
</dbReference>
<evidence type="ECO:0000259" key="14">
    <source>
        <dbReference type="PROSITE" id="PS51194"/>
    </source>
</evidence>
<feature type="binding site" evidence="12">
    <location>
        <position position="507"/>
    </location>
    <ligand>
        <name>Zn(2+)</name>
        <dbReference type="ChEBI" id="CHEBI:29105"/>
        <label>1</label>
    </ligand>
</feature>
<dbReference type="GO" id="GO:1990077">
    <property type="term" value="C:primosome complex"/>
    <property type="evidence" value="ECO:0007669"/>
    <property type="project" value="UniProtKB-UniRule"/>
</dbReference>
<keyword evidence="2 12" id="KW-0235">DNA replication</keyword>
<dbReference type="Gene3D" id="3.40.50.300">
    <property type="entry name" value="P-loop containing nucleotide triphosphate hydrolases"/>
    <property type="match status" value="2"/>
</dbReference>
<dbReference type="Pfam" id="PF17764">
    <property type="entry name" value="PriA_3primeBD"/>
    <property type="match status" value="1"/>
</dbReference>
<comment type="catalytic activity">
    <reaction evidence="11 12">
        <text>ATP + H2O = ADP + phosphate + H(+)</text>
        <dbReference type="Rhea" id="RHEA:13065"/>
        <dbReference type="ChEBI" id="CHEBI:15377"/>
        <dbReference type="ChEBI" id="CHEBI:15378"/>
        <dbReference type="ChEBI" id="CHEBI:30616"/>
        <dbReference type="ChEBI" id="CHEBI:43474"/>
        <dbReference type="ChEBI" id="CHEBI:456216"/>
        <dbReference type="EC" id="5.6.2.4"/>
    </reaction>
</comment>
<gene>
    <name evidence="12 15" type="primary">priA</name>
    <name evidence="15" type="ORF">TEHN7118_0229</name>
</gene>
<dbReference type="GO" id="GO:0043138">
    <property type="term" value="F:3'-5' DNA helicase activity"/>
    <property type="evidence" value="ECO:0007669"/>
    <property type="project" value="UniProtKB-EC"/>
</dbReference>
<comment type="catalytic activity">
    <reaction evidence="12">
        <text>Couples ATP hydrolysis with the unwinding of duplex DNA by translocating in the 3'-5' direction.</text>
        <dbReference type="EC" id="5.6.2.4"/>
    </reaction>
</comment>
<keyword evidence="1 12" id="KW-0639">Primosome</keyword>
<comment type="cofactor">
    <cofactor evidence="12">
        <name>Zn(2+)</name>
        <dbReference type="ChEBI" id="CHEBI:29105"/>
    </cofactor>
    <text evidence="12">Binds 2 zinc ions per subunit.</text>
</comment>
<dbReference type="Gene3D" id="3.40.1440.60">
    <property type="entry name" value="PriA, 3(prime) DNA-binding domain"/>
    <property type="match status" value="1"/>
</dbReference>
<evidence type="ECO:0000313" key="15">
    <source>
        <dbReference type="EMBL" id="GBD67423.1"/>
    </source>
</evidence>
<dbReference type="GO" id="GO:0006269">
    <property type="term" value="P:DNA replication, synthesis of primer"/>
    <property type="evidence" value="ECO:0007669"/>
    <property type="project" value="UniProtKB-KW"/>
</dbReference>
<dbReference type="CDD" id="cd17929">
    <property type="entry name" value="DEXHc_priA"/>
    <property type="match status" value="1"/>
</dbReference>
<dbReference type="InterPro" id="IPR027417">
    <property type="entry name" value="P-loop_NTPase"/>
</dbReference>
<feature type="binding site" evidence="12">
    <location>
        <position position="519"/>
    </location>
    <ligand>
        <name>Zn(2+)</name>
        <dbReference type="ChEBI" id="CHEBI:29105"/>
        <label>2</label>
    </ligand>
</feature>
<evidence type="ECO:0000256" key="9">
    <source>
        <dbReference type="ARBA" id="ARBA00023125"/>
    </source>
</evidence>
<dbReference type="SMART" id="SM00487">
    <property type="entry name" value="DEXDc"/>
    <property type="match status" value="1"/>
</dbReference>
<sequence length="801" mass="91150">MPLFAEVIVDVPTMQTDQPFTYIVPDELLDVIEVGMRVEVPFGDGNRHIQGFVTALSQTSTYEEKLKPIIRMLDLSPVLNQELLALADYMKETTYAFKITCLQTMLPSVMKAEYQKKIVLKDPSHPAKQQYFLESNEIDWQEAEEMGILRQLKKLREENIVELRYVVKKKNKVKKIRYVNSLLTPRNAAGIYQEIDNRAARQKQLVELLENNAHQPTAFFTKQGISTAVLKQGEKKGWLSFEEVEAYRDPHQGKVFNKTSALSLNNEQQQAVDKILAAEKKAKDEVFLLEGITGSGKTEIYLQSISTVLAAGKTAIMLVPEIALTPQMVERFKSRLGDAVAVLHSGLSQGERYDEWRKIERGEAQVVVGARSAIFAPLENIGIIIVDEEHESSYKQDEAPRYHARDLAIWRGKYHHCPVVLGSATPSLESRARAQKDIYHLLLLSKRADPAANLPSIEIVDLKKEYERKNMSNFSKELQTKIADRLEKKEQSVLMLNRRGYSSFVMCRDCGYVLPCPNCDISLTLHMDTKTMRCHYCGHEEGIPKHCPECGSNKIRYYGTGTQKVQEELQELFPSARILRMDVDTTRRKGAHERILQKFGAQEADILLGTQMIAKGLDYPNITLVGVLNADTALNLPDFRSNERTFQLLTQVAGRAGRAEKAGEVIIQSFNPDHHAIVLAQKQDYETFYKQEMFLRHQSGYSPYYFTVKITCSHQEEQVAAKKMFQIAQEVKTALSSDSIILGPTPASIARVKNRYQYQMIIKYKKEPALSQMLKKILDNSQKDQRKSLYVAIDNEPVNFI</sequence>
<dbReference type="PANTHER" id="PTHR30580">
    <property type="entry name" value="PRIMOSOMAL PROTEIN N"/>
    <property type="match status" value="1"/>
</dbReference>
<dbReference type="Pfam" id="PF18074">
    <property type="entry name" value="PriA_C"/>
    <property type="match status" value="1"/>
</dbReference>
<feature type="binding site" evidence="12">
    <location>
        <position position="516"/>
    </location>
    <ligand>
        <name>Zn(2+)</name>
        <dbReference type="ChEBI" id="CHEBI:29105"/>
        <label>2</label>
    </ligand>
</feature>
<keyword evidence="10 12" id="KW-0413">Isomerase</keyword>
<dbReference type="FunFam" id="3.40.1440.60:FF:000001">
    <property type="entry name" value="Primosomal protein N"/>
    <property type="match status" value="1"/>
</dbReference>
<dbReference type="InterPro" id="IPR011545">
    <property type="entry name" value="DEAD/DEAH_box_helicase_dom"/>
</dbReference>
<feature type="domain" description="Helicase C-terminal" evidence="14">
    <location>
        <begin position="542"/>
        <end position="696"/>
    </location>
</feature>
<dbReference type="Pfam" id="PF00271">
    <property type="entry name" value="Helicase_C"/>
    <property type="match status" value="1"/>
</dbReference>